<dbReference type="RefSeq" id="WP_230733679.1">
    <property type="nucleotide sequence ID" value="NZ_JAJNDB010000002.1"/>
</dbReference>
<comment type="caution">
    <text evidence="6">The sequence shown here is derived from an EMBL/GenBank/DDBJ whole genome shotgun (WGS) entry which is preliminary data.</text>
</comment>
<protein>
    <submittedName>
        <fullName evidence="6">Glycosyltransferase family 4 protein</fullName>
    </submittedName>
</protein>
<dbReference type="InterPro" id="IPR028098">
    <property type="entry name" value="Glyco_trans_4-like_N"/>
</dbReference>
<sequence length="376" mass="39651">MTDVQVPDPTRAVAHPAHSTTSVPAEPRPTVLVVGPRADARGGIGSVQYVLEQHASALADLEVVTTHRDGSAGIRARTMAAGTLRAARRIVVDRPSVAHMHVSQRASVLRKGLLGLVARTCGVPVVLHLHGSEFLDWFDGLSRPARAAVRGLLRPHRLVVLSETLRAPYSARLGVPPDHVVALPNPVEWPLTLPPVDDGSVLALFLGRFGARKGIYDLVNACARLAPEQRRRLRLVAAGDGEVDGVRAAVAAAGVDDVVEVAEWLDRAERDDLLRRAQLFVLPSAAEGLPMAVLEAMAFGAAPLVTPVGALPELVHDGVNGTMVPVGDPAALALSLESLLTDDAGRAALGERARADAEAYAAPHWAARLASIWADA</sequence>
<keyword evidence="7" id="KW-1185">Reference proteome</keyword>
<evidence type="ECO:0000256" key="1">
    <source>
        <dbReference type="ARBA" id="ARBA00022676"/>
    </source>
</evidence>
<feature type="domain" description="Glycosyl transferase family 1" evidence="4">
    <location>
        <begin position="197"/>
        <end position="355"/>
    </location>
</feature>
<evidence type="ECO:0000313" key="7">
    <source>
        <dbReference type="Proteomes" id="UP001199469"/>
    </source>
</evidence>
<dbReference type="PANTHER" id="PTHR12526:SF510">
    <property type="entry name" value="D-INOSITOL 3-PHOSPHATE GLYCOSYLTRANSFERASE"/>
    <property type="match status" value="1"/>
</dbReference>
<feature type="region of interest" description="Disordered" evidence="3">
    <location>
        <begin position="1"/>
        <end position="27"/>
    </location>
</feature>
<feature type="domain" description="Glycosyltransferase subfamily 4-like N-terminal" evidence="5">
    <location>
        <begin position="75"/>
        <end position="185"/>
    </location>
</feature>
<dbReference type="Pfam" id="PF00534">
    <property type="entry name" value="Glycos_transf_1"/>
    <property type="match status" value="1"/>
</dbReference>
<dbReference type="PANTHER" id="PTHR12526">
    <property type="entry name" value="GLYCOSYLTRANSFERASE"/>
    <property type="match status" value="1"/>
</dbReference>
<keyword evidence="2" id="KW-0808">Transferase</keyword>
<name>A0ABS8P7W9_9PSEU</name>
<evidence type="ECO:0000256" key="2">
    <source>
        <dbReference type="ARBA" id="ARBA00022679"/>
    </source>
</evidence>
<dbReference type="CDD" id="cd03801">
    <property type="entry name" value="GT4_PimA-like"/>
    <property type="match status" value="1"/>
</dbReference>
<evidence type="ECO:0000256" key="3">
    <source>
        <dbReference type="SAM" id="MobiDB-lite"/>
    </source>
</evidence>
<organism evidence="6 7">
    <name type="scientific">Actinomycetospora endophytica</name>
    <dbReference type="NCBI Taxonomy" id="2291215"/>
    <lineage>
        <taxon>Bacteria</taxon>
        <taxon>Bacillati</taxon>
        <taxon>Actinomycetota</taxon>
        <taxon>Actinomycetes</taxon>
        <taxon>Pseudonocardiales</taxon>
        <taxon>Pseudonocardiaceae</taxon>
        <taxon>Actinomycetospora</taxon>
    </lineage>
</organism>
<reference evidence="6 7" key="1">
    <citation type="submission" date="2021-11" db="EMBL/GenBank/DDBJ databases">
        <title>Draft genome sequence of Actinomycetospora sp. SF1 isolated from the rhizosphere soil.</title>
        <authorList>
            <person name="Duangmal K."/>
            <person name="Chantavorakit T."/>
        </authorList>
    </citation>
    <scope>NUCLEOTIDE SEQUENCE [LARGE SCALE GENOMIC DNA]</scope>
    <source>
        <strain evidence="6 7">TBRC 5722</strain>
    </source>
</reference>
<dbReference type="Pfam" id="PF13579">
    <property type="entry name" value="Glyco_trans_4_4"/>
    <property type="match status" value="1"/>
</dbReference>
<dbReference type="SUPFAM" id="SSF53756">
    <property type="entry name" value="UDP-Glycosyltransferase/glycogen phosphorylase"/>
    <property type="match status" value="1"/>
</dbReference>
<dbReference type="Proteomes" id="UP001199469">
    <property type="component" value="Unassembled WGS sequence"/>
</dbReference>
<keyword evidence="1" id="KW-0328">Glycosyltransferase</keyword>
<proteinExistence type="predicted"/>
<dbReference type="EMBL" id="JAJNDB010000002">
    <property type="protein sequence ID" value="MCD2194098.1"/>
    <property type="molecule type" value="Genomic_DNA"/>
</dbReference>
<accession>A0ABS8P7W9</accession>
<evidence type="ECO:0000313" key="6">
    <source>
        <dbReference type="EMBL" id="MCD2194098.1"/>
    </source>
</evidence>
<evidence type="ECO:0000259" key="4">
    <source>
        <dbReference type="Pfam" id="PF00534"/>
    </source>
</evidence>
<evidence type="ECO:0000259" key="5">
    <source>
        <dbReference type="Pfam" id="PF13579"/>
    </source>
</evidence>
<dbReference type="Gene3D" id="3.40.50.2000">
    <property type="entry name" value="Glycogen Phosphorylase B"/>
    <property type="match status" value="2"/>
</dbReference>
<gene>
    <name evidence="6" type="ORF">LQ327_12005</name>
</gene>
<dbReference type="InterPro" id="IPR001296">
    <property type="entry name" value="Glyco_trans_1"/>
</dbReference>